<dbReference type="Proteomes" id="UP001060414">
    <property type="component" value="Chromosome"/>
</dbReference>
<protein>
    <submittedName>
        <fullName evidence="1">Plasmid stabilization protein</fullName>
    </submittedName>
</protein>
<gene>
    <name evidence="1" type="ORF">L9S41_02655</name>
</gene>
<accession>A0ABY5ZMB7</accession>
<organism evidence="1 2">
    <name type="scientific">Geoalkalibacter halelectricus</name>
    <dbReference type="NCBI Taxonomy" id="2847045"/>
    <lineage>
        <taxon>Bacteria</taxon>
        <taxon>Pseudomonadati</taxon>
        <taxon>Thermodesulfobacteriota</taxon>
        <taxon>Desulfuromonadia</taxon>
        <taxon>Desulfuromonadales</taxon>
        <taxon>Geoalkalibacteraceae</taxon>
        <taxon>Geoalkalibacter</taxon>
    </lineage>
</organism>
<dbReference type="EMBL" id="CP092109">
    <property type="protein sequence ID" value="UWZ80312.1"/>
    <property type="molecule type" value="Genomic_DNA"/>
</dbReference>
<dbReference type="RefSeq" id="WP_260748669.1">
    <property type="nucleotide sequence ID" value="NZ_CP092109.1"/>
</dbReference>
<dbReference type="InterPro" id="IPR035093">
    <property type="entry name" value="RelE/ParE_toxin_dom_sf"/>
</dbReference>
<reference evidence="1" key="1">
    <citation type="journal article" date="2022" name="Environ. Microbiol.">
        <title>Geoalkalibacter halelectricus SAP #1 sp. nov. possessing extracellular electron transfer and mineral#reducing capabilities from a haloalkaline environment.</title>
        <authorList>
            <person name="Yadav S."/>
            <person name="Singh R."/>
            <person name="Sundharam S.S."/>
            <person name="Chaudhary S."/>
            <person name="Krishnamurthi S."/>
            <person name="Patil S.A."/>
        </authorList>
    </citation>
    <scope>NUCLEOTIDE SEQUENCE</scope>
    <source>
        <strain evidence="1">SAP-1</strain>
    </source>
</reference>
<name>A0ABY5ZMB7_9BACT</name>
<evidence type="ECO:0000313" key="2">
    <source>
        <dbReference type="Proteomes" id="UP001060414"/>
    </source>
</evidence>
<sequence>MSFRILYTPSYNKRARRFLRKHPELLPQYEKTLKLLEIDPFHPSLRLHRLKGSLSDLHSVSINISYRITLEFILQDREIIPVHVGSHDEVYRP</sequence>
<proteinExistence type="predicted"/>
<evidence type="ECO:0000313" key="1">
    <source>
        <dbReference type="EMBL" id="UWZ80312.1"/>
    </source>
</evidence>
<keyword evidence="2" id="KW-1185">Reference proteome</keyword>
<dbReference type="SUPFAM" id="SSF143011">
    <property type="entry name" value="RelE-like"/>
    <property type="match status" value="1"/>
</dbReference>
<dbReference type="Gene3D" id="3.30.2310.20">
    <property type="entry name" value="RelE-like"/>
    <property type="match status" value="1"/>
</dbReference>